<gene>
    <name evidence="1" type="ORF">V4C55_43655</name>
</gene>
<dbReference type="Proteomes" id="UP001494588">
    <property type="component" value="Unassembled WGS sequence"/>
</dbReference>
<keyword evidence="2" id="KW-1185">Reference proteome</keyword>
<dbReference type="RefSeq" id="WP_233472234.1">
    <property type="nucleotide sequence ID" value="NZ_CAJHCS010000082.1"/>
</dbReference>
<name>A0ABU9QSX2_9BURK</name>
<organism evidence="1 2">
    <name type="scientific">Paraburkholderia sabiae</name>
    <dbReference type="NCBI Taxonomy" id="273251"/>
    <lineage>
        <taxon>Bacteria</taxon>
        <taxon>Pseudomonadati</taxon>
        <taxon>Pseudomonadota</taxon>
        <taxon>Betaproteobacteria</taxon>
        <taxon>Burkholderiales</taxon>
        <taxon>Burkholderiaceae</taxon>
        <taxon>Paraburkholderia</taxon>
    </lineage>
</organism>
<reference evidence="1 2" key="1">
    <citation type="submission" date="2024-01" db="EMBL/GenBank/DDBJ databases">
        <title>The diversity of rhizobia nodulating Mimosa spp. in eleven states of Brazil covering several biomes is determined by host plant, location, and edaphic factors.</title>
        <authorList>
            <person name="Rouws L."/>
            <person name="Barauna A."/>
            <person name="Beukes C."/>
            <person name="De Faria S.M."/>
            <person name="Gross E."/>
            <person name="Dos Reis Junior F.B."/>
            <person name="Simon M."/>
            <person name="Maluk M."/>
            <person name="Odee D.W."/>
            <person name="Kenicer G."/>
            <person name="Young J.P.W."/>
            <person name="Reis V.M."/>
            <person name="Zilli J."/>
            <person name="James E.K."/>
        </authorList>
    </citation>
    <scope>NUCLEOTIDE SEQUENCE [LARGE SCALE GENOMIC DNA]</scope>
    <source>
        <strain evidence="1 2">JPY77</strain>
    </source>
</reference>
<evidence type="ECO:0000313" key="2">
    <source>
        <dbReference type="Proteomes" id="UP001494588"/>
    </source>
</evidence>
<evidence type="ECO:0000313" key="1">
    <source>
        <dbReference type="EMBL" id="MEM5292533.1"/>
    </source>
</evidence>
<dbReference type="EMBL" id="JAZHGC010000107">
    <property type="protein sequence ID" value="MEM5292533.1"/>
    <property type="molecule type" value="Genomic_DNA"/>
</dbReference>
<comment type="caution">
    <text evidence="1">The sequence shown here is derived from an EMBL/GenBank/DDBJ whole genome shotgun (WGS) entry which is preliminary data.</text>
</comment>
<accession>A0ABU9QSX2</accession>
<protein>
    <submittedName>
        <fullName evidence="1">Uncharacterized protein</fullName>
    </submittedName>
</protein>
<proteinExistence type="predicted"/>
<sequence length="56" mass="6295">MYYLLVAHLGLHNMLAKANDLGLVDRLLDGSSDNLTRWLRLIEREGDVQGIADLES</sequence>